<keyword evidence="3" id="KW-1185">Reference proteome</keyword>
<reference evidence="2" key="1">
    <citation type="submission" date="2021-02" db="EMBL/GenBank/DDBJ databases">
        <authorList>
            <person name="Dougan E. K."/>
            <person name="Rhodes N."/>
            <person name="Thang M."/>
            <person name="Chan C."/>
        </authorList>
    </citation>
    <scope>NUCLEOTIDE SEQUENCE</scope>
</reference>
<feature type="compositionally biased region" description="Basic and acidic residues" evidence="1">
    <location>
        <begin position="76"/>
        <end position="88"/>
    </location>
</feature>
<feature type="compositionally biased region" description="Basic and acidic residues" evidence="1">
    <location>
        <begin position="346"/>
        <end position="362"/>
    </location>
</feature>
<feature type="region of interest" description="Disordered" evidence="1">
    <location>
        <begin position="260"/>
        <end position="301"/>
    </location>
</feature>
<protein>
    <submittedName>
        <fullName evidence="2">Uncharacterized protein</fullName>
    </submittedName>
</protein>
<accession>A0A812TTH6</accession>
<dbReference type="OrthoDB" id="445077at2759"/>
<feature type="non-terminal residue" evidence="2">
    <location>
        <position position="1"/>
    </location>
</feature>
<feature type="compositionally biased region" description="Basic and acidic residues" evidence="1">
    <location>
        <begin position="157"/>
        <end position="169"/>
    </location>
</feature>
<feature type="compositionally biased region" description="Basic and acidic residues" evidence="1">
    <location>
        <begin position="43"/>
        <end position="60"/>
    </location>
</feature>
<feature type="compositionally biased region" description="Basic and acidic residues" evidence="1">
    <location>
        <begin position="408"/>
        <end position="441"/>
    </location>
</feature>
<organism evidence="2 3">
    <name type="scientific">Symbiodinium necroappetens</name>
    <dbReference type="NCBI Taxonomy" id="1628268"/>
    <lineage>
        <taxon>Eukaryota</taxon>
        <taxon>Sar</taxon>
        <taxon>Alveolata</taxon>
        <taxon>Dinophyceae</taxon>
        <taxon>Suessiales</taxon>
        <taxon>Symbiodiniaceae</taxon>
        <taxon>Symbiodinium</taxon>
    </lineage>
</organism>
<dbReference type="Proteomes" id="UP000601435">
    <property type="component" value="Unassembled WGS sequence"/>
</dbReference>
<evidence type="ECO:0000256" key="1">
    <source>
        <dbReference type="SAM" id="MobiDB-lite"/>
    </source>
</evidence>
<feature type="compositionally biased region" description="Basic and acidic residues" evidence="1">
    <location>
        <begin position="96"/>
        <end position="109"/>
    </location>
</feature>
<gene>
    <name evidence="2" type="ORF">SNEC2469_LOCUS15446</name>
</gene>
<feature type="compositionally biased region" description="Basic and acidic residues" evidence="1">
    <location>
        <begin position="116"/>
        <end position="128"/>
    </location>
</feature>
<evidence type="ECO:0000313" key="2">
    <source>
        <dbReference type="EMBL" id="CAE7536894.1"/>
    </source>
</evidence>
<dbReference type="AlphaFoldDB" id="A0A812TTH6"/>
<feature type="region of interest" description="Disordered" evidence="1">
    <location>
        <begin position="592"/>
        <end position="636"/>
    </location>
</feature>
<feature type="compositionally biased region" description="Basic and acidic residues" evidence="1">
    <location>
        <begin position="278"/>
        <end position="290"/>
    </location>
</feature>
<evidence type="ECO:0000313" key="3">
    <source>
        <dbReference type="Proteomes" id="UP000601435"/>
    </source>
</evidence>
<sequence length="731" mass="79821">MQGKDAAPETSKGSGKTESMKGKDATPETSKGSGKAVALKGMDAQKGKGKAESLKGKGGKDSATPETSKGSGGKAESMKGKDTAKPEASKGSGGKAESKKGKDAVKPETSKGSGGKAEKGKDAAEPETSKGSGGKAESWKGKDTATPKTSKGSGKAESWKGKDAAKPETSKGSGKAESGKGKDTATPETSKSSGKAESGKGKGTANPEKVECSAGPSASKGQDDGWWDWGWPGSWASWSSWPWKGVWDWASKSDNKEAILVESSSSDDSWGEWSSKPKPNDPPHEGRAAEAKPWNAWPDDAKWNAWSHDHEAEWNAWPREEDEWNAWPRDEAEQWNDGSSDAVAEPELKRYKSQLGDKKRDPVIPVSGRPTEPRSDESTRSGPDAIFEGLRHVIQTEQADDIDVNPAKAEKDQIRSYDKPEDMEYQERKRQLAALDRRMKSDPGSLPPGVLAKYQDAYGSSTKKFELLKAWMLDPTFQSMAVETRFVDEHSKEKDDVYEELPLFELEKIYCTEEQKLWLKEKIVDRLHMRLQDPSNPRARIYKHYKYGHETSKDKQKIGTKTSCKADVGDGEAGLAARQLLSESILSAGASFEDSHASSKGKGKGKRKGEGKTKQARMTSCISNTKQVSEEEQTRKELKKDMDAITSLMSSIRAASLALSSVPHNVELLAQLKEGMAKIKTHQEQIETMLFSGKSTDEVGEYITQNKADFEVAQRDVDHAQTILETLRRSP</sequence>
<feature type="region of interest" description="Disordered" evidence="1">
    <location>
        <begin position="313"/>
        <end position="447"/>
    </location>
</feature>
<comment type="caution">
    <text evidence="2">The sequence shown here is derived from an EMBL/GenBank/DDBJ whole genome shotgun (WGS) entry which is preliminary data.</text>
</comment>
<name>A0A812TTH6_9DINO</name>
<feature type="region of interest" description="Disordered" evidence="1">
    <location>
        <begin position="1"/>
        <end position="240"/>
    </location>
</feature>
<feature type="compositionally biased region" description="Low complexity" evidence="1">
    <location>
        <begin position="227"/>
        <end position="240"/>
    </location>
</feature>
<feature type="compositionally biased region" description="Low complexity" evidence="1">
    <location>
        <begin position="262"/>
        <end position="274"/>
    </location>
</feature>
<dbReference type="EMBL" id="CAJNJA010025058">
    <property type="protein sequence ID" value="CAE7536894.1"/>
    <property type="molecule type" value="Genomic_DNA"/>
</dbReference>
<proteinExistence type="predicted"/>
<feature type="compositionally biased region" description="Polar residues" evidence="1">
    <location>
        <begin position="616"/>
        <end position="627"/>
    </location>
</feature>